<dbReference type="AlphaFoldDB" id="A0A8T0VH16"/>
<dbReference type="Proteomes" id="UP000823388">
    <property type="component" value="Chromosome 2N"/>
</dbReference>
<feature type="chain" id="PRO_5035768799" description="PI-PLC X domain-containing protein" evidence="1">
    <location>
        <begin position="31"/>
        <end position="328"/>
    </location>
</feature>
<evidence type="ECO:0008006" key="4">
    <source>
        <dbReference type="Google" id="ProtNLM"/>
    </source>
</evidence>
<keyword evidence="3" id="KW-1185">Reference proteome</keyword>
<sequence length="328" mass="36559">MAPPPLSSSVLLLFHIALLLLVHYSAQVGGSCSSARDCGTGLYCGSCPAAGRTNPSCIRNLAIQPTSIVKGLPFNRYSWLVTHNSFSILGEPSRTGVERVTFYNQEDSVTNQLRNGVRGLMLDMYDLNDDVWLCHSLQGQCYNFTAFVPAVETLKEVEAFLSENPSEIVTIFIEDYVRSPMGLSNVFNAADLMKYWYPISEMPTNGKDWPSVTDMVAKNHRLLVFTSDASKEASEGIAYQWSYLLENESGDPGIVPGSCPNRKESRPLNSRSASLFMQNYFPTMPVQNEACKENSGLLQIARACYAAAGNRIPNFIAVNFYMQWWWCF</sequence>
<dbReference type="Gene3D" id="3.20.20.190">
    <property type="entry name" value="Phosphatidylinositol (PI) phosphodiesterase"/>
    <property type="match status" value="1"/>
</dbReference>
<reference evidence="2" key="1">
    <citation type="submission" date="2020-05" db="EMBL/GenBank/DDBJ databases">
        <title>WGS assembly of Panicum virgatum.</title>
        <authorList>
            <person name="Lovell J.T."/>
            <person name="Jenkins J."/>
            <person name="Shu S."/>
            <person name="Juenger T.E."/>
            <person name="Schmutz J."/>
        </authorList>
    </citation>
    <scope>NUCLEOTIDE SEQUENCE</scope>
    <source>
        <strain evidence="2">AP13</strain>
    </source>
</reference>
<dbReference type="GO" id="GO:0006629">
    <property type="term" value="P:lipid metabolic process"/>
    <property type="evidence" value="ECO:0007669"/>
    <property type="project" value="InterPro"/>
</dbReference>
<evidence type="ECO:0000256" key="1">
    <source>
        <dbReference type="SAM" id="SignalP"/>
    </source>
</evidence>
<evidence type="ECO:0000313" key="2">
    <source>
        <dbReference type="EMBL" id="KAG2633717.1"/>
    </source>
</evidence>
<dbReference type="EMBL" id="CM029040">
    <property type="protein sequence ID" value="KAG2633717.1"/>
    <property type="molecule type" value="Genomic_DNA"/>
</dbReference>
<dbReference type="GO" id="GO:0008081">
    <property type="term" value="F:phosphoric diester hydrolase activity"/>
    <property type="evidence" value="ECO:0007669"/>
    <property type="project" value="InterPro"/>
</dbReference>
<proteinExistence type="predicted"/>
<dbReference type="InterPro" id="IPR017946">
    <property type="entry name" value="PLC-like_Pdiesterase_TIM-brl"/>
</dbReference>
<accession>A0A8T0VH16</accession>
<keyword evidence="1" id="KW-0732">Signal</keyword>
<gene>
    <name evidence="2" type="ORF">PVAP13_2NG300500</name>
</gene>
<protein>
    <recommendedName>
        <fullName evidence="4">PI-PLC X domain-containing protein</fullName>
    </recommendedName>
</protein>
<feature type="signal peptide" evidence="1">
    <location>
        <begin position="1"/>
        <end position="30"/>
    </location>
</feature>
<dbReference type="CDD" id="cd08588">
    <property type="entry name" value="PI-PLCc_At5g67130_like"/>
    <property type="match status" value="1"/>
</dbReference>
<evidence type="ECO:0000313" key="3">
    <source>
        <dbReference type="Proteomes" id="UP000823388"/>
    </source>
</evidence>
<dbReference type="InterPro" id="IPR051057">
    <property type="entry name" value="PI-PLC_domain"/>
</dbReference>
<dbReference type="PANTHER" id="PTHR13593:SF140">
    <property type="entry name" value="PLC-LIKE PHOSPHODIESTERASE"/>
    <property type="match status" value="1"/>
</dbReference>
<dbReference type="Pfam" id="PF26178">
    <property type="entry name" value="PI-PLC_cat"/>
    <property type="match status" value="1"/>
</dbReference>
<name>A0A8T0VH16_PANVG</name>
<dbReference type="SUPFAM" id="SSF51695">
    <property type="entry name" value="PLC-like phosphodiesterases"/>
    <property type="match status" value="1"/>
</dbReference>
<dbReference type="PANTHER" id="PTHR13593">
    <property type="match status" value="1"/>
</dbReference>
<comment type="caution">
    <text evidence="2">The sequence shown here is derived from an EMBL/GenBank/DDBJ whole genome shotgun (WGS) entry which is preliminary data.</text>
</comment>
<organism evidence="2 3">
    <name type="scientific">Panicum virgatum</name>
    <name type="common">Blackwell switchgrass</name>
    <dbReference type="NCBI Taxonomy" id="38727"/>
    <lineage>
        <taxon>Eukaryota</taxon>
        <taxon>Viridiplantae</taxon>
        <taxon>Streptophyta</taxon>
        <taxon>Embryophyta</taxon>
        <taxon>Tracheophyta</taxon>
        <taxon>Spermatophyta</taxon>
        <taxon>Magnoliopsida</taxon>
        <taxon>Liliopsida</taxon>
        <taxon>Poales</taxon>
        <taxon>Poaceae</taxon>
        <taxon>PACMAD clade</taxon>
        <taxon>Panicoideae</taxon>
        <taxon>Panicodae</taxon>
        <taxon>Paniceae</taxon>
        <taxon>Panicinae</taxon>
        <taxon>Panicum</taxon>
        <taxon>Panicum sect. Hiantes</taxon>
    </lineage>
</organism>
<dbReference type="PROSITE" id="PS50007">
    <property type="entry name" value="PIPLC_X_DOMAIN"/>
    <property type="match status" value="1"/>
</dbReference>